<dbReference type="EMBL" id="MK500328">
    <property type="protein sequence ID" value="QBK85999.1"/>
    <property type="molecule type" value="Genomic_DNA"/>
</dbReference>
<evidence type="ECO:0000313" key="1">
    <source>
        <dbReference type="EMBL" id="QBK85999.1"/>
    </source>
</evidence>
<name>A0A481YSH0_9VIRU</name>
<organism evidence="1">
    <name type="scientific">Marseillevirus LCMAC101</name>
    <dbReference type="NCBI Taxonomy" id="2506602"/>
    <lineage>
        <taxon>Viruses</taxon>
        <taxon>Varidnaviria</taxon>
        <taxon>Bamfordvirae</taxon>
        <taxon>Nucleocytoviricota</taxon>
        <taxon>Megaviricetes</taxon>
        <taxon>Pimascovirales</taxon>
        <taxon>Pimascovirales incertae sedis</taxon>
        <taxon>Marseilleviridae</taxon>
    </lineage>
</organism>
<sequence>MEKIIDLDETFIGQWEIVRVDDYLTPKAGTAPIIAIVRSKKDLDLGIITFYSVIHQKFKNDPIPMDGSVGIMGRITERFEVNPPGLNRIEVIYLHCISGSDILEKIENKDEDMIIKGTCEFDDICWQKEKYSSMDITYYIRGEKTRYLWGMELVIPIALYNNYVKMRDLWYRDYKGCQAILHPL</sequence>
<reference evidence="1" key="1">
    <citation type="journal article" date="2019" name="MBio">
        <title>Virus Genomes from Deep Sea Sediments Expand the Ocean Megavirome and Support Independent Origins of Viral Gigantism.</title>
        <authorList>
            <person name="Backstrom D."/>
            <person name="Yutin N."/>
            <person name="Jorgensen S.L."/>
            <person name="Dharamshi J."/>
            <person name="Homa F."/>
            <person name="Zaremba-Niedwiedzka K."/>
            <person name="Spang A."/>
            <person name="Wolf Y.I."/>
            <person name="Koonin E.V."/>
            <person name="Ettema T.J."/>
        </authorList>
    </citation>
    <scope>NUCLEOTIDE SEQUENCE</scope>
</reference>
<protein>
    <submittedName>
        <fullName evidence="1">Uncharacterized protein</fullName>
    </submittedName>
</protein>
<accession>A0A481YSH0</accession>
<proteinExistence type="predicted"/>
<gene>
    <name evidence="1" type="ORF">LCMAC101_05940</name>
</gene>